<evidence type="ECO:0000256" key="3">
    <source>
        <dbReference type="ARBA" id="ARBA00022692"/>
    </source>
</evidence>
<feature type="transmembrane region" description="Helical" evidence="6">
    <location>
        <begin position="407"/>
        <end position="427"/>
    </location>
</feature>
<dbReference type="GO" id="GO:0022857">
    <property type="term" value="F:transmembrane transporter activity"/>
    <property type="evidence" value="ECO:0007669"/>
    <property type="project" value="InterPro"/>
</dbReference>
<dbReference type="SUPFAM" id="SSF103473">
    <property type="entry name" value="MFS general substrate transporter"/>
    <property type="match status" value="1"/>
</dbReference>
<feature type="transmembrane region" description="Helical" evidence="6">
    <location>
        <begin position="345"/>
        <end position="369"/>
    </location>
</feature>
<reference evidence="8 9" key="1">
    <citation type="submission" date="2018-10" db="EMBL/GenBank/DDBJ databases">
        <title>Phylogenomics of Brevibacillus.</title>
        <authorList>
            <person name="Dunlap C."/>
        </authorList>
    </citation>
    <scope>NUCLEOTIDE SEQUENCE [LARGE SCALE GENOMIC DNA]</scope>
    <source>
        <strain evidence="8 9">JCM 15716</strain>
    </source>
</reference>
<dbReference type="GO" id="GO:0005886">
    <property type="term" value="C:plasma membrane"/>
    <property type="evidence" value="ECO:0007669"/>
    <property type="project" value="UniProtKB-SubCell"/>
</dbReference>
<dbReference type="InterPro" id="IPR020846">
    <property type="entry name" value="MFS_dom"/>
</dbReference>
<keyword evidence="5 6" id="KW-0472">Membrane</keyword>
<dbReference type="RefSeq" id="WP_122918582.1">
    <property type="nucleotide sequence ID" value="NZ_RHHQ01000012.1"/>
</dbReference>
<evidence type="ECO:0000256" key="4">
    <source>
        <dbReference type="ARBA" id="ARBA00022989"/>
    </source>
</evidence>
<dbReference type="InterPro" id="IPR036259">
    <property type="entry name" value="MFS_trans_sf"/>
</dbReference>
<feature type="transmembrane region" description="Helical" evidence="6">
    <location>
        <begin position="191"/>
        <end position="216"/>
    </location>
</feature>
<dbReference type="AlphaFoldDB" id="A0A3M8DHP1"/>
<dbReference type="InterPro" id="IPR011701">
    <property type="entry name" value="MFS"/>
</dbReference>
<comment type="subcellular location">
    <subcellularLocation>
        <location evidence="1">Cell membrane</location>
        <topology evidence="1">Multi-pass membrane protein</topology>
    </subcellularLocation>
</comment>
<keyword evidence="3 6" id="KW-0812">Transmembrane</keyword>
<dbReference type="PANTHER" id="PTHR23534">
    <property type="entry name" value="MFS PERMEASE"/>
    <property type="match status" value="1"/>
</dbReference>
<dbReference type="OrthoDB" id="9776171at2"/>
<feature type="transmembrane region" description="Helical" evidence="6">
    <location>
        <begin position="160"/>
        <end position="179"/>
    </location>
</feature>
<evidence type="ECO:0000256" key="1">
    <source>
        <dbReference type="ARBA" id="ARBA00004651"/>
    </source>
</evidence>
<name>A0A3M8DHP1_9BACL</name>
<dbReference type="EMBL" id="RHHQ01000012">
    <property type="protein sequence ID" value="RNB86885.1"/>
    <property type="molecule type" value="Genomic_DNA"/>
</dbReference>
<gene>
    <name evidence="8" type="ORF">EDM56_14295</name>
</gene>
<evidence type="ECO:0000256" key="5">
    <source>
        <dbReference type="ARBA" id="ARBA00023136"/>
    </source>
</evidence>
<keyword evidence="4 6" id="KW-1133">Transmembrane helix</keyword>
<feature type="transmembrane region" description="Helical" evidence="6">
    <location>
        <begin position="101"/>
        <end position="120"/>
    </location>
</feature>
<dbReference type="PROSITE" id="PS50850">
    <property type="entry name" value="MFS"/>
    <property type="match status" value="1"/>
</dbReference>
<protein>
    <submittedName>
        <fullName evidence="8">MFS transporter</fullName>
    </submittedName>
</protein>
<keyword evidence="2" id="KW-0813">Transport</keyword>
<evidence type="ECO:0000259" key="7">
    <source>
        <dbReference type="PROSITE" id="PS50850"/>
    </source>
</evidence>
<feature type="transmembrane region" description="Helical" evidence="6">
    <location>
        <begin position="126"/>
        <end position="148"/>
    </location>
</feature>
<dbReference type="Proteomes" id="UP000271031">
    <property type="component" value="Unassembled WGS sequence"/>
</dbReference>
<proteinExistence type="predicted"/>
<feature type="domain" description="Major facilitator superfamily (MFS) profile" evidence="7">
    <location>
        <begin position="34"/>
        <end position="432"/>
    </location>
</feature>
<feature type="transmembrane region" description="Helical" evidence="6">
    <location>
        <begin position="254"/>
        <end position="277"/>
    </location>
</feature>
<evidence type="ECO:0000313" key="9">
    <source>
        <dbReference type="Proteomes" id="UP000271031"/>
    </source>
</evidence>
<evidence type="ECO:0000256" key="6">
    <source>
        <dbReference type="SAM" id="Phobius"/>
    </source>
</evidence>
<feature type="transmembrane region" description="Helical" evidence="6">
    <location>
        <begin position="289"/>
        <end position="311"/>
    </location>
</feature>
<accession>A0A3M8DHP1</accession>
<evidence type="ECO:0000313" key="8">
    <source>
        <dbReference type="EMBL" id="RNB86885.1"/>
    </source>
</evidence>
<feature type="transmembrane region" description="Helical" evidence="6">
    <location>
        <begin position="71"/>
        <end position="89"/>
    </location>
</feature>
<feature type="transmembrane region" description="Helical" evidence="6">
    <location>
        <begin position="318"/>
        <end position="339"/>
    </location>
</feature>
<dbReference type="Pfam" id="PF07690">
    <property type="entry name" value="MFS_1"/>
    <property type="match status" value="1"/>
</dbReference>
<keyword evidence="9" id="KW-1185">Reference proteome</keyword>
<evidence type="ECO:0000256" key="2">
    <source>
        <dbReference type="ARBA" id="ARBA00022448"/>
    </source>
</evidence>
<comment type="caution">
    <text evidence="8">The sequence shown here is derived from an EMBL/GenBank/DDBJ whole genome shotgun (WGS) entry which is preliminary data.</text>
</comment>
<dbReference type="PANTHER" id="PTHR23534:SF1">
    <property type="entry name" value="MAJOR FACILITATOR SUPERFAMILY PROTEIN"/>
    <property type="match status" value="1"/>
</dbReference>
<dbReference type="Gene3D" id="1.20.1250.20">
    <property type="entry name" value="MFS general substrate transporter like domains"/>
    <property type="match status" value="1"/>
</dbReference>
<feature type="transmembrane region" description="Helical" evidence="6">
    <location>
        <begin position="35"/>
        <end position="59"/>
    </location>
</feature>
<organism evidence="8 9">
    <name type="scientific">Brevibacillus fluminis</name>
    <dbReference type="NCBI Taxonomy" id="511487"/>
    <lineage>
        <taxon>Bacteria</taxon>
        <taxon>Bacillati</taxon>
        <taxon>Bacillota</taxon>
        <taxon>Bacilli</taxon>
        <taxon>Bacillales</taxon>
        <taxon>Paenibacillaceae</taxon>
        <taxon>Brevibacillus</taxon>
    </lineage>
</organism>
<feature type="transmembrane region" description="Helical" evidence="6">
    <location>
        <begin position="381"/>
        <end position="401"/>
    </location>
</feature>
<sequence length="442" mass="44820">MSHAPNAGAIKSQPSIAQRYIDSPEKQQRLYKRTLLIIVISQIFGGAGLAAGVTVGALLAQEMLGTESYAGIPSALLTLGSAVAALLVGRFSHKSGRRLGLSAGFFAGGIGAIGVILAAVMNNVWLLFASLLVYGAGTATNLQARYAGTDLAQPTQRAKAVSVAMVSTTFGAVAGPNLVEVMGRFATSLGIPALAGPFILGAAAFLLAGLVFLLFLRPDPLIIAKAIAEAQKADQKDQAATQSASTLSGNKRGIIVGATVMILTQIVMVAIMTMTPVHMKHHGHGLGDVGLVIGIHIGAMYLPSLLTGALVDKIGRMTMSYASGGILLAAGITAAFAPADSLPLLITALALLGLGWNFGLISGTAIIVDSTDPLTRAKTQGTIDVLIALAGASGGALSGMVVANSSFATLALGGGFLALLLVPVVVWSRSSRKSSASAQVSS</sequence>